<dbReference type="Proteomes" id="UP000004881">
    <property type="component" value="Unassembled WGS sequence"/>
</dbReference>
<evidence type="ECO:0000313" key="1">
    <source>
        <dbReference type="EMBL" id="GAB46245.1"/>
    </source>
</evidence>
<keyword evidence="2" id="KW-1185">Reference proteome</keyword>
<proteinExistence type="predicted"/>
<comment type="caution">
    <text evidence="1">The sequence shown here is derived from an EMBL/GenBank/DDBJ whole genome shotgun (WGS) entry which is preliminary data.</text>
</comment>
<accession>A0ABQ0HK32</accession>
<protein>
    <submittedName>
        <fullName evidence="1">Uncharacterized protein</fullName>
    </submittedName>
</protein>
<dbReference type="GeneID" id="43396301"/>
<name>A0ABQ0HK32_9ACTN</name>
<dbReference type="RefSeq" id="WP_004023138.1">
    <property type="nucleotide sequence ID" value="NZ_BAFD01000114.1"/>
</dbReference>
<organism evidence="1 2">
    <name type="scientific">Gordonia terrae NBRC 100016</name>
    <dbReference type="NCBI Taxonomy" id="1089454"/>
    <lineage>
        <taxon>Bacteria</taxon>
        <taxon>Bacillati</taxon>
        <taxon>Actinomycetota</taxon>
        <taxon>Actinomycetes</taxon>
        <taxon>Mycobacteriales</taxon>
        <taxon>Gordoniaceae</taxon>
        <taxon>Gordonia</taxon>
    </lineage>
</organism>
<reference evidence="1 2" key="1">
    <citation type="submission" date="2012-02" db="EMBL/GenBank/DDBJ databases">
        <title>Whole genome shotgun sequence of Gordonia terrae NBRC 100016.</title>
        <authorList>
            <person name="Takarada H."/>
            <person name="Hosoyama A."/>
            <person name="Tsuchikane K."/>
            <person name="Katsumata H."/>
            <person name="Yamazaki S."/>
            <person name="Fujita N."/>
        </authorList>
    </citation>
    <scope>NUCLEOTIDE SEQUENCE [LARGE SCALE GENOMIC DNA]</scope>
    <source>
        <strain evidence="1 2">NBRC 100016</strain>
    </source>
</reference>
<dbReference type="EMBL" id="BAFD01000114">
    <property type="protein sequence ID" value="GAB46245.1"/>
    <property type="molecule type" value="Genomic_DNA"/>
</dbReference>
<sequence length="50" mass="5511">MVLGATTFREFVEMMPADPEGTATDEIDEWPTLMRDARDGHPPASWTSSG</sequence>
<evidence type="ECO:0000313" key="2">
    <source>
        <dbReference type="Proteomes" id="UP000004881"/>
    </source>
</evidence>
<gene>
    <name evidence="1" type="ORF">GOTRE_149_00210</name>
</gene>